<accession>A0A972SL75</accession>
<dbReference type="GO" id="GO:0003700">
    <property type="term" value="F:DNA-binding transcription factor activity"/>
    <property type="evidence" value="ECO:0007669"/>
    <property type="project" value="InterPro"/>
</dbReference>
<dbReference type="Pfam" id="PF00126">
    <property type="entry name" value="HTH_1"/>
    <property type="match status" value="1"/>
</dbReference>
<dbReference type="InterPro" id="IPR036390">
    <property type="entry name" value="WH_DNA-bd_sf"/>
</dbReference>
<keyword evidence="4" id="KW-0804">Transcription</keyword>
<dbReference type="InterPro" id="IPR036388">
    <property type="entry name" value="WH-like_DNA-bd_sf"/>
</dbReference>
<keyword evidence="2" id="KW-0805">Transcription regulation</keyword>
<evidence type="ECO:0000313" key="8">
    <source>
        <dbReference type="Proteomes" id="UP000655523"/>
    </source>
</evidence>
<dbReference type="InterPro" id="IPR050389">
    <property type="entry name" value="LysR-type_TF"/>
</dbReference>
<comment type="caution">
    <text evidence="7">The sequence shown here is derived from an EMBL/GenBank/DDBJ whole genome shotgun (WGS) entry which is preliminary data.</text>
</comment>
<feature type="region of interest" description="Disordered" evidence="5">
    <location>
        <begin position="24"/>
        <end position="45"/>
    </location>
</feature>
<dbReference type="GO" id="GO:0003677">
    <property type="term" value="F:DNA binding"/>
    <property type="evidence" value="ECO:0007669"/>
    <property type="project" value="UniProtKB-KW"/>
</dbReference>
<dbReference type="PANTHER" id="PTHR30118:SF15">
    <property type="entry name" value="TRANSCRIPTIONAL REGULATORY PROTEIN"/>
    <property type="match status" value="1"/>
</dbReference>
<evidence type="ECO:0000256" key="5">
    <source>
        <dbReference type="SAM" id="MobiDB-lite"/>
    </source>
</evidence>
<dbReference type="Proteomes" id="UP000655523">
    <property type="component" value="Unassembled WGS sequence"/>
</dbReference>
<evidence type="ECO:0000256" key="3">
    <source>
        <dbReference type="ARBA" id="ARBA00023125"/>
    </source>
</evidence>
<dbReference type="PANTHER" id="PTHR30118">
    <property type="entry name" value="HTH-TYPE TRANSCRIPTIONAL REGULATOR LEUO-RELATED"/>
    <property type="match status" value="1"/>
</dbReference>
<dbReference type="InterPro" id="IPR000847">
    <property type="entry name" value="LysR_HTH_N"/>
</dbReference>
<keyword evidence="8" id="KW-1185">Reference proteome</keyword>
<evidence type="ECO:0000256" key="2">
    <source>
        <dbReference type="ARBA" id="ARBA00023015"/>
    </source>
</evidence>
<dbReference type="EMBL" id="WOEZ01000200">
    <property type="protein sequence ID" value="NPT59818.1"/>
    <property type="molecule type" value="Genomic_DNA"/>
</dbReference>
<dbReference type="AlphaFoldDB" id="A0A972SL75"/>
<reference evidence="7 8" key="1">
    <citation type="submission" date="2019-11" db="EMBL/GenBank/DDBJ databases">
        <title>Metabolism of dissolved organic matter in forest soils.</title>
        <authorList>
            <person name="Cyle K.T."/>
            <person name="Wilhelm R.C."/>
            <person name="Martinez C.E."/>
        </authorList>
    </citation>
    <scope>NUCLEOTIDE SEQUENCE [LARGE SCALE GENOMIC DNA]</scope>
    <source>
        <strain evidence="7 8">5N</strain>
    </source>
</reference>
<name>A0A972SL75_9BURK</name>
<dbReference type="PRINTS" id="PR00039">
    <property type="entry name" value="HTHLYSR"/>
</dbReference>
<dbReference type="PROSITE" id="PS50931">
    <property type="entry name" value="HTH_LYSR"/>
    <property type="match status" value="1"/>
</dbReference>
<feature type="non-terminal residue" evidence="7">
    <location>
        <position position="138"/>
    </location>
</feature>
<evidence type="ECO:0000256" key="1">
    <source>
        <dbReference type="ARBA" id="ARBA00009437"/>
    </source>
</evidence>
<protein>
    <submittedName>
        <fullName evidence="7">LysR family transcriptional regulator</fullName>
    </submittedName>
</protein>
<comment type="similarity">
    <text evidence="1">Belongs to the LysR transcriptional regulatory family.</text>
</comment>
<evidence type="ECO:0000313" key="7">
    <source>
        <dbReference type="EMBL" id="NPT59818.1"/>
    </source>
</evidence>
<gene>
    <name evidence="7" type="ORF">GNZ13_36015</name>
</gene>
<evidence type="ECO:0000256" key="4">
    <source>
        <dbReference type="ARBA" id="ARBA00023163"/>
    </source>
</evidence>
<evidence type="ECO:0000259" key="6">
    <source>
        <dbReference type="PROSITE" id="PS50931"/>
    </source>
</evidence>
<dbReference type="SUPFAM" id="SSF46785">
    <property type="entry name" value="Winged helix' DNA-binding domain"/>
    <property type="match status" value="1"/>
</dbReference>
<feature type="domain" description="HTH lysR-type" evidence="6">
    <location>
        <begin position="55"/>
        <end position="112"/>
    </location>
</feature>
<keyword evidence="3" id="KW-0238">DNA-binding</keyword>
<proteinExistence type="inferred from homology"/>
<dbReference type="Gene3D" id="1.10.10.10">
    <property type="entry name" value="Winged helix-like DNA-binding domain superfamily/Winged helix DNA-binding domain"/>
    <property type="match status" value="1"/>
</dbReference>
<sequence>MSHCSKLGSNCELSFACSMLRARGENASTTPNRKPQALVRPDGERPMDFHKLPDIDLKLLVIFDEIRKCRSLTLAAENLGVTQSAISKSLQRLRRHLGDTLFVRSPNGMEATPRAKALEAPIADVLRTYYERIAIAPP</sequence>
<organism evidence="7 8">
    <name type="scientific">Paraburkholderia elongata</name>
    <dbReference type="NCBI Taxonomy" id="2675747"/>
    <lineage>
        <taxon>Bacteria</taxon>
        <taxon>Pseudomonadati</taxon>
        <taxon>Pseudomonadota</taxon>
        <taxon>Betaproteobacteria</taxon>
        <taxon>Burkholderiales</taxon>
        <taxon>Burkholderiaceae</taxon>
        <taxon>Paraburkholderia</taxon>
    </lineage>
</organism>